<evidence type="ECO:0000256" key="1">
    <source>
        <dbReference type="SAM" id="MobiDB-lite"/>
    </source>
</evidence>
<accession>E4Y5K8</accession>
<gene>
    <name evidence="2" type="ORF">GSOID_T00018855001</name>
</gene>
<feature type="region of interest" description="Disordered" evidence="1">
    <location>
        <begin position="1334"/>
        <end position="1356"/>
    </location>
</feature>
<feature type="region of interest" description="Disordered" evidence="1">
    <location>
        <begin position="70"/>
        <end position="99"/>
    </location>
</feature>
<protein>
    <submittedName>
        <fullName evidence="2">Uncharacterized protein</fullName>
    </submittedName>
</protein>
<reference evidence="2" key="1">
    <citation type="journal article" date="2010" name="Science">
        <title>Plasticity of animal genome architecture unmasked by rapid evolution of a pelagic tunicate.</title>
        <authorList>
            <person name="Denoeud F."/>
            <person name="Henriet S."/>
            <person name="Mungpakdee S."/>
            <person name="Aury J.M."/>
            <person name="Da Silva C."/>
            <person name="Brinkmann H."/>
            <person name="Mikhaleva J."/>
            <person name="Olsen L.C."/>
            <person name="Jubin C."/>
            <person name="Canestro C."/>
            <person name="Bouquet J.M."/>
            <person name="Danks G."/>
            <person name="Poulain J."/>
            <person name="Campsteijn C."/>
            <person name="Adamski M."/>
            <person name="Cross I."/>
            <person name="Yadetie F."/>
            <person name="Muffato M."/>
            <person name="Louis A."/>
            <person name="Butcher S."/>
            <person name="Tsagkogeorga G."/>
            <person name="Konrad A."/>
            <person name="Singh S."/>
            <person name="Jensen M.F."/>
            <person name="Cong E.H."/>
            <person name="Eikeseth-Otteraa H."/>
            <person name="Noel B."/>
            <person name="Anthouard V."/>
            <person name="Porcel B.M."/>
            <person name="Kachouri-Lafond R."/>
            <person name="Nishino A."/>
            <person name="Ugolini M."/>
            <person name="Chourrout P."/>
            <person name="Nishida H."/>
            <person name="Aasland R."/>
            <person name="Huzurbazar S."/>
            <person name="Westhof E."/>
            <person name="Delsuc F."/>
            <person name="Lehrach H."/>
            <person name="Reinhardt R."/>
            <person name="Weissenbach J."/>
            <person name="Roy S.W."/>
            <person name="Artiguenave F."/>
            <person name="Postlethwait J.H."/>
            <person name="Manak J.R."/>
            <person name="Thompson E.M."/>
            <person name="Jaillon O."/>
            <person name="Du Pasquier L."/>
            <person name="Boudinot P."/>
            <person name="Liberles D.A."/>
            <person name="Volff J.N."/>
            <person name="Philippe H."/>
            <person name="Lenhard B."/>
            <person name="Roest Crollius H."/>
            <person name="Wincker P."/>
            <person name="Chourrout D."/>
        </authorList>
    </citation>
    <scope>NUCLEOTIDE SEQUENCE [LARGE SCALE GENOMIC DNA]</scope>
</reference>
<dbReference type="Proteomes" id="UP000011014">
    <property type="component" value="Unassembled WGS sequence"/>
</dbReference>
<name>E4Y5K8_OIKDI</name>
<sequence length="1356" mass="152500">MSFRYALAYRKELTAKDQRIKTQGELDEVDGIQDHYVGNFAPGTTSEEKKAYWEKRGSAELILLEQGASALKRRPASPDRGPGTGRSEEDKFYSPRLTRGKTPKYPHQLNVATYGPEEQFVLYGSKEDSDARAEKHIRQGLPYFFVRYLRQAKNACPGVTTPSFFSDLAGRFGLLSKLYKEKFPRVYSEVSQGVMSVVSAFDPESSHFRGDLLTTFDKNFEDGERATGFLSMIGIKSKFNVKKFNSHTGVYYYEDEIVRAHDVIYNITEFGRVFPSHGSRDNCRLFLGCTGEDLKTNESLATLIDYYYLSQHLLMLPRNEQQLFSITAFSGGHCIGTLHFYGSLKTLRLNRGESYLGDKNYVLETANPHAKKGPTNSVKTYTPKPSVLVSRTRTTLGDGKATRQALSHDSIKVSKIHRLSAAAAATEDVTQREREQLALYFNEKLKAVILAKVAQNPKFLQAFRAQQQEQVQFQKLMERVRADDNAEPALELVLHASESAHALVEHRARMDTQSDTPAAREELELRQTMRDMGFEFTRPEADQTWALLIKNSELYFGCDLCLGQHSVMQKACPCLRTWMRRRRAARDEENQPVSEAYLGCADCGFSAFQGTSFCVCMDAVFDTLLSRQEIAPCRLCGESQECSCPLVVDQFGPILSTVTSKDDTSAKVSNLANPDFMPTQPDLDSNYQESIRDLEDILAAEHQPDTWASSGVLPGHMPESHVKYPAGAVEPLAQYAEPPSLEEDDPGRSFAPRLVPLFEGPDVKTILPTDFEEQTLREATGEDCSVEDFGHGTRVSDLERQAEDLAKKEKPDPTKSKSVSGFSALPRGCIAFDGRAFGVNGCAIPQHFQEFSEDGSVKKTCTSYALYNSPLASNSKLGLTKPAKVAERYLVKNRRGKMYTPKGTLLKILKDTCGVQKITPHVSLTNAELTRFTGDRIHDLAKDVEFYDEDTHTVKVGDAACLRIVSLMQLEPTDVPELGDRRWLYTLSFSDAHGSSPSEFYLQITGMQSFFSRFWEEIQGDDGQRSFKLKLPGRDHASFALSVGGQRGEERWPMKIAARVALSLLVGCGRTKTLAEGDADPEINEDGYKAYLASKPAMEPLVADYTEGSDSNSRMVDPKFKARTSVGLWRKVKDEEGNTMWYQSLFDGLGYEFSLPKDDALGHRVLVTLGNRIRVEKYQCLLGVAYFLCTHFEELKARFEDYTAKEGHGRRKKAFKSMRFSQGLLNPQWRKYMELLPRFLGANWAEDIENVLFRQHCDLGDMWRPEGKNGPLARKFLNRDGDRKAEESEIIGRVNSLGQFIRMQEEPTFQAVGFAQPAEDVLHDHSHQWALGTRKDRMTGSKKSVSTKEFAANETF</sequence>
<organism evidence="2">
    <name type="scientific">Oikopleura dioica</name>
    <name type="common">Tunicate</name>
    <dbReference type="NCBI Taxonomy" id="34765"/>
    <lineage>
        <taxon>Eukaryota</taxon>
        <taxon>Metazoa</taxon>
        <taxon>Chordata</taxon>
        <taxon>Tunicata</taxon>
        <taxon>Appendicularia</taxon>
        <taxon>Copelata</taxon>
        <taxon>Oikopleuridae</taxon>
        <taxon>Oikopleura</taxon>
    </lineage>
</organism>
<proteinExistence type="predicted"/>
<dbReference type="EMBL" id="FN654287">
    <property type="protein sequence ID" value="CBY30908.1"/>
    <property type="molecule type" value="Genomic_DNA"/>
</dbReference>
<evidence type="ECO:0000313" key="2">
    <source>
        <dbReference type="EMBL" id="CBY30908.1"/>
    </source>
</evidence>